<feature type="compositionally biased region" description="Basic and acidic residues" evidence="10">
    <location>
        <begin position="359"/>
        <end position="376"/>
    </location>
</feature>
<dbReference type="InParanoid" id="A0A165TNU3"/>
<evidence type="ECO:0000259" key="12">
    <source>
        <dbReference type="Pfam" id="PF09335"/>
    </source>
</evidence>
<evidence type="ECO:0000256" key="4">
    <source>
        <dbReference type="ARBA" id="ARBA00013533"/>
    </source>
</evidence>
<feature type="transmembrane region" description="Helical" evidence="11">
    <location>
        <begin position="116"/>
        <end position="143"/>
    </location>
</feature>
<comment type="function">
    <text evidence="1">Golgi membrane protein involved in vesicular trafficking and spindle migration.</text>
</comment>
<keyword evidence="7 11" id="KW-1133">Transmembrane helix</keyword>
<dbReference type="GO" id="GO:0016192">
    <property type="term" value="P:vesicle-mediated transport"/>
    <property type="evidence" value="ECO:0007669"/>
    <property type="project" value="TreeGrafter"/>
</dbReference>
<dbReference type="AlphaFoldDB" id="A0A165TNU3"/>
<keyword evidence="14" id="KW-1185">Reference proteome</keyword>
<comment type="similarity">
    <text evidence="3">Belongs to the TVP38/TMEM64 family.</text>
</comment>
<name>A0A165TNU3_9AGAM</name>
<protein>
    <recommendedName>
        <fullName evidence="4">Golgi apparatus membrane protein TVP38</fullName>
    </recommendedName>
    <alternativeName>
        <fullName evidence="5">Golgi apparatus membrane protein tvp38</fullName>
    </alternativeName>
</protein>
<dbReference type="STRING" id="1314782.A0A165TNU3"/>
<keyword evidence="8" id="KW-0333">Golgi apparatus</keyword>
<evidence type="ECO:0000313" key="14">
    <source>
        <dbReference type="Proteomes" id="UP000076761"/>
    </source>
</evidence>
<feature type="transmembrane region" description="Helical" evidence="11">
    <location>
        <begin position="76"/>
        <end position="96"/>
    </location>
</feature>
<evidence type="ECO:0000256" key="7">
    <source>
        <dbReference type="ARBA" id="ARBA00022989"/>
    </source>
</evidence>
<feature type="region of interest" description="Disordered" evidence="10">
    <location>
        <begin position="328"/>
        <end position="376"/>
    </location>
</feature>
<evidence type="ECO:0000256" key="9">
    <source>
        <dbReference type="ARBA" id="ARBA00023136"/>
    </source>
</evidence>
<dbReference type="GO" id="GO:0000022">
    <property type="term" value="P:mitotic spindle elongation"/>
    <property type="evidence" value="ECO:0007669"/>
    <property type="project" value="TreeGrafter"/>
</dbReference>
<dbReference type="Pfam" id="PF09335">
    <property type="entry name" value="VTT_dom"/>
    <property type="match status" value="1"/>
</dbReference>
<evidence type="ECO:0000256" key="8">
    <source>
        <dbReference type="ARBA" id="ARBA00023034"/>
    </source>
</evidence>
<evidence type="ECO:0000256" key="5">
    <source>
        <dbReference type="ARBA" id="ARBA00020673"/>
    </source>
</evidence>
<evidence type="ECO:0000256" key="10">
    <source>
        <dbReference type="SAM" id="MobiDB-lite"/>
    </source>
</evidence>
<organism evidence="13 14">
    <name type="scientific">Neolentinus lepideus HHB14362 ss-1</name>
    <dbReference type="NCBI Taxonomy" id="1314782"/>
    <lineage>
        <taxon>Eukaryota</taxon>
        <taxon>Fungi</taxon>
        <taxon>Dikarya</taxon>
        <taxon>Basidiomycota</taxon>
        <taxon>Agaricomycotina</taxon>
        <taxon>Agaricomycetes</taxon>
        <taxon>Gloeophyllales</taxon>
        <taxon>Gloeophyllaceae</taxon>
        <taxon>Neolentinus</taxon>
    </lineage>
</organism>
<feature type="transmembrane region" description="Helical" evidence="11">
    <location>
        <begin position="280"/>
        <end position="298"/>
    </location>
</feature>
<dbReference type="EMBL" id="KV425564">
    <property type="protein sequence ID" value="KZT26948.1"/>
    <property type="molecule type" value="Genomic_DNA"/>
</dbReference>
<gene>
    <name evidence="13" type="ORF">NEOLEDRAFT_1061648</name>
</gene>
<evidence type="ECO:0000256" key="3">
    <source>
        <dbReference type="ARBA" id="ARBA00008640"/>
    </source>
</evidence>
<dbReference type="InterPro" id="IPR051076">
    <property type="entry name" value="Golgi_membrane_TVP38/TMEM64"/>
</dbReference>
<reference evidence="13 14" key="1">
    <citation type="journal article" date="2016" name="Mol. Biol. Evol.">
        <title>Comparative Genomics of Early-Diverging Mushroom-Forming Fungi Provides Insights into the Origins of Lignocellulose Decay Capabilities.</title>
        <authorList>
            <person name="Nagy L.G."/>
            <person name="Riley R."/>
            <person name="Tritt A."/>
            <person name="Adam C."/>
            <person name="Daum C."/>
            <person name="Floudas D."/>
            <person name="Sun H."/>
            <person name="Yadav J.S."/>
            <person name="Pangilinan J."/>
            <person name="Larsson K.H."/>
            <person name="Matsuura K."/>
            <person name="Barry K."/>
            <person name="Labutti K."/>
            <person name="Kuo R."/>
            <person name="Ohm R.A."/>
            <person name="Bhattacharya S.S."/>
            <person name="Shirouzu T."/>
            <person name="Yoshinaga Y."/>
            <person name="Martin F.M."/>
            <person name="Grigoriev I.V."/>
            <person name="Hibbett D.S."/>
        </authorList>
    </citation>
    <scope>NUCLEOTIDE SEQUENCE [LARGE SCALE GENOMIC DNA]</scope>
    <source>
        <strain evidence="13 14">HHB14362 ss-1</strain>
    </source>
</reference>
<keyword evidence="6 11" id="KW-0812">Transmembrane</keyword>
<keyword evidence="9 11" id="KW-0472">Membrane</keyword>
<dbReference type="GO" id="GO:0000139">
    <property type="term" value="C:Golgi membrane"/>
    <property type="evidence" value="ECO:0007669"/>
    <property type="project" value="UniProtKB-SubCell"/>
</dbReference>
<dbReference type="Proteomes" id="UP000076761">
    <property type="component" value="Unassembled WGS sequence"/>
</dbReference>
<comment type="subcellular location">
    <subcellularLocation>
        <location evidence="2">Golgi apparatus membrane</location>
        <topology evidence="2">Multi-pass membrane protein</topology>
    </subcellularLocation>
</comment>
<evidence type="ECO:0000256" key="1">
    <source>
        <dbReference type="ARBA" id="ARBA00002978"/>
    </source>
</evidence>
<evidence type="ECO:0000256" key="11">
    <source>
        <dbReference type="SAM" id="Phobius"/>
    </source>
</evidence>
<dbReference type="PANTHER" id="PTHR47549:SF3">
    <property type="entry name" value="GOLGI APPARATUS MEMBRANE PROTEIN TVP38"/>
    <property type="match status" value="1"/>
</dbReference>
<evidence type="ECO:0000313" key="13">
    <source>
        <dbReference type="EMBL" id="KZT26948.1"/>
    </source>
</evidence>
<feature type="region of interest" description="Disordered" evidence="10">
    <location>
        <begin position="1"/>
        <end position="26"/>
    </location>
</feature>
<proteinExistence type="inferred from homology"/>
<accession>A0A165TNU3</accession>
<feature type="transmembrane region" description="Helical" evidence="11">
    <location>
        <begin position="155"/>
        <end position="176"/>
    </location>
</feature>
<sequence>MQDEKTPIDDSIASSSPFPSRSQSPHIHSQLSLHYPRSPHSAPLILVPTCSSSTAPYPSSYTRPRSLRFYNIIKPWTPLIVYAMTSLAFVIAVSFWKSEVFNGLDELSHWLRTDEYFGYAVLFFLIFLTTFPPVPLYSTLIILSGYTYGPWTGAIISYFAALSGAICVFLLSRTFLRSSITRWLSRTSAIKRVVRAIEKRPKLLFLIRLAPYPYNVMNCLLAASPTLSFQTYTVCTALSLFKVIIHSSIGASIHSFAEYHLHDEAPSSEKGEEENSLSRISTIVGVALCVAILIYLSYVARKAVDDELDDDDILPSGDDEETVAFLSAVDSESNNPEGGRPMTESPFRAAMRLPTSNWNDDRSGNGGREEETIGLY</sequence>
<feature type="compositionally biased region" description="Low complexity" evidence="10">
    <location>
        <begin position="11"/>
        <end position="25"/>
    </location>
</feature>
<evidence type="ECO:0000256" key="6">
    <source>
        <dbReference type="ARBA" id="ARBA00022692"/>
    </source>
</evidence>
<dbReference type="PANTHER" id="PTHR47549">
    <property type="entry name" value="GOLGI APPARATUS MEMBRANE PROTEIN TVP38-RELATED"/>
    <property type="match status" value="1"/>
</dbReference>
<evidence type="ECO:0000256" key="2">
    <source>
        <dbReference type="ARBA" id="ARBA00004653"/>
    </source>
</evidence>
<feature type="domain" description="VTT" evidence="12">
    <location>
        <begin position="135"/>
        <end position="251"/>
    </location>
</feature>
<dbReference type="OrthoDB" id="166803at2759"/>
<dbReference type="InterPro" id="IPR032816">
    <property type="entry name" value="VTT_dom"/>
</dbReference>